<feature type="compositionally biased region" description="Basic and acidic residues" evidence="1">
    <location>
        <begin position="597"/>
        <end position="612"/>
    </location>
</feature>
<feature type="compositionally biased region" description="Basic and acidic residues" evidence="1">
    <location>
        <begin position="2086"/>
        <end position="2100"/>
    </location>
</feature>
<protein>
    <recommendedName>
        <fullName evidence="4">Antigen KI-67</fullName>
    </recommendedName>
</protein>
<feature type="compositionally biased region" description="Polar residues" evidence="1">
    <location>
        <begin position="715"/>
        <end position="724"/>
    </location>
</feature>
<feature type="region of interest" description="Disordered" evidence="1">
    <location>
        <begin position="1664"/>
        <end position="1717"/>
    </location>
</feature>
<feature type="region of interest" description="Disordered" evidence="1">
    <location>
        <begin position="1760"/>
        <end position="1928"/>
    </location>
</feature>
<feature type="region of interest" description="Disordered" evidence="1">
    <location>
        <begin position="2019"/>
        <end position="2264"/>
    </location>
</feature>
<dbReference type="Gene3D" id="2.60.200.20">
    <property type="match status" value="1"/>
</dbReference>
<dbReference type="InterPro" id="IPR008984">
    <property type="entry name" value="SMAD_FHA_dom_sf"/>
</dbReference>
<feature type="compositionally biased region" description="Polar residues" evidence="1">
    <location>
        <begin position="1866"/>
        <end position="1881"/>
    </location>
</feature>
<feature type="compositionally biased region" description="Low complexity" evidence="1">
    <location>
        <begin position="2139"/>
        <end position="2152"/>
    </location>
</feature>
<feature type="compositionally biased region" description="Polar residues" evidence="1">
    <location>
        <begin position="785"/>
        <end position="799"/>
    </location>
</feature>
<feature type="region of interest" description="Disordered" evidence="1">
    <location>
        <begin position="701"/>
        <end position="731"/>
    </location>
</feature>
<feature type="compositionally biased region" description="Basic and acidic residues" evidence="1">
    <location>
        <begin position="2189"/>
        <end position="2199"/>
    </location>
</feature>
<dbReference type="Proteomes" id="UP001431783">
    <property type="component" value="Unassembled WGS sequence"/>
</dbReference>
<feature type="compositionally biased region" description="Basic and acidic residues" evidence="1">
    <location>
        <begin position="1886"/>
        <end position="1903"/>
    </location>
</feature>
<feature type="compositionally biased region" description="Basic and acidic residues" evidence="1">
    <location>
        <begin position="2030"/>
        <end position="2039"/>
    </location>
</feature>
<sequence>MANNLIGNNCGCLYFYSKKGLSQPFYLTRGKTTIGSDFQCNIRIKGIENIFCNLDSNEAGFTVLVNSNEDERVLLNGVYAQKYSVLSHDDHFQLGDKKFKYCKPDINEKALECFRKVVATKMLVGNLKSESKRKSTGVYSLKRLQNSSSRRFSTGTRISEIKFLSGVPEKNLPLAKTSTPQSASKTRLSQKISRPRHSALGVLKENETFEFQINSRKSNSSTKEDLIKLDDTSKAEFKAPTPKKSMLSTGNLKELDINSTVSSCCTPIPTRKKMYSAATITPLNVSKKKVNINKSLLTYAESSTPKSALRRQRSSSMYRPIVEEVTPVSPLPRSSLRISSLKKPSFTQRRSVNFNISSNSDCSLIHSDLVENVSLKLGSKRKRCLSDISGSAEKKKITENSEKSEDILAFSLGDSEDDIVEPKDTEVLKCEGKETTPKQEISLSLTTSVGYDSDLEDICISLAYKDTSGRQYIDNSCLATPEQSISPGRYNGRRTSIHKHRKSNAYSAKNELAETSKSSRVNSSKVTIDSTFEAGDDETPSSDDGEVSPRTTRSDKMNSFVSSVGKSSRPRRSNVTLPLSATKLPKKSIVGNYAKTTRSEGRDSSSEERPRNEITFNSSVVSDKKDLPSSPNFSRKESRSPNGICDENDYSAMSDSLNMSLNASDASTRSGRVSRSSSILDKKSYLENSAEKSLIASKFTGRTSTPVESNRFRTSKSSSGTANDFPSFRRRPNIRSNSLNLRCQTRSSINKTRDNSLLMRHLKRRFSVDQSLKSPIVLLRNSSIVSTPPSAASISTRATIGSRKSSSESLSGNSSSKHTEEVSIETTRRSKRNSTNISGRLDISPRKSSAAIRTPTTTPKNTSKKACEQTLDESLKKIFDVTETSNFILESDDSLSGVSLENTNKSFSNTQKSSAVNTPVSALSKTSNSIIYSFVNSSFDGSLQESVATRRSSRLTRPSIDESIYEISKLNANSQKCNNDKSVTNRRIREWIQSPTVSKSPDTCLDKGDDDVFQSSHEKDPTDIKITEAVFSKYLDSPKETAKAEKNISANYETGSDPTDITTLRRLLRTPRKSTASKNDATTVHSAGKFQVSTTQNNQSAIIDNYSTTNTSFAGDASAEKLTTQKSSILSGNVTFNTKENVKCLGSEMQNSPRNDLSQISSIKKLKVTPKIQNSPKNDLTNIAGIKKMLTTPKIQKSPKNDLSYIAGIKKLMATPKIKNSPKNDLTNIAGIKKMLKTPKKQKSPRNDLTNIAGIKKLMVTPKDHKSPKNDLTNVAGIKRILRTPKVQKSPKNDLTQVVGVKKLMTTPKEQKSPNNDLTNVAGVKQLLQSPRIQKSPRNDLSQVAGVKKLMATPKIQNSPKNDLTQVAGVKKLMATPKVQRSPKNDLTHVAGVKKLMATPTVQNSPVNDLTNVSGITEMLKTPMERRSAKKNSNNISGVKKLSKTPSKQSSNNDLTDNVRLKKLITTPKQPRSPEKDFSDLRGVKQLLRTPKVKSKSNDDDVFNTINELELSGIGRLFNESNDSTFDKLLDKKPLRTYIKSPKKQNRSNENCIGLDSPAENISSKNSNARNLVVNYSTRSGNGLKQLYDSDKESISALDINASETPTVACSLSETKTPSKNDASGFIRLLESSRSKRGEKNPHVPTVELELKVTSTPLSIQYENENNISTEIESNKSRRKANNKRKHLESDTEKPKKSKICKSKDATSHTHLEIDESKLTNTPLNKVSTDDGNHIDIVANSSFKQGPKVLEKSTRSKKILIQEGTENEMKKSQIEGKMQSKSTRRNDPDILKESNEDLSENKAIAGNRRKKNVVKENSEDSRTGVEKSNELKKEDAFEVTDYSSGNNLRTRTRNGHKELGKDSINETDLQNVSVESNITTKRTLRKVTERAESGTKNTEKEAPNTKTRRGRKKIENDSELDSETRKEKDEIEINAYVKQNSIVDEKIESTAREKEGIKLADKKSNTQKVKKKMKINQIGETEAHNSSSDINLKTRTRSRRVKGIGIDNEEISITKNVSENLSTKTRTVKKKDSENKTDEIGTCSDPSENSFRTTRGKNNVKDSEETIEVDVSREVVQSKTRRGKRETKQDSIDQTKKNYDSLEQNSKTRGGKDTIQAKLESSVSDVDDSKKMKIRTRGNTRNNKNTQSNNTTQDPNDHYEDQSANDNLNTQVENENREPGSLNPKKSSKKENLKPEKDSPNVTARNTRANRGQNRKYDEIEWHTPLKSPSKKIKKNVTFDKNIESNTPINNSSMRMTRSRRAKK</sequence>
<feature type="compositionally biased region" description="Polar residues" evidence="1">
    <location>
        <begin position="176"/>
        <end position="192"/>
    </location>
</feature>
<evidence type="ECO:0000313" key="2">
    <source>
        <dbReference type="EMBL" id="KAK9889543.1"/>
    </source>
</evidence>
<feature type="compositionally biased region" description="Polar residues" evidence="1">
    <location>
        <begin position="1444"/>
        <end position="1456"/>
    </location>
</feature>
<reference evidence="2 3" key="1">
    <citation type="submission" date="2023-03" db="EMBL/GenBank/DDBJ databases">
        <title>Genome insight into feeding habits of ladybird beetles.</title>
        <authorList>
            <person name="Li H.-S."/>
            <person name="Huang Y.-H."/>
            <person name="Pang H."/>
        </authorList>
    </citation>
    <scope>NUCLEOTIDE SEQUENCE [LARGE SCALE GENOMIC DNA]</scope>
    <source>
        <strain evidence="2">SYSU_2023b</strain>
        <tissue evidence="2">Whole body</tissue>
    </source>
</reference>
<evidence type="ECO:0000313" key="3">
    <source>
        <dbReference type="Proteomes" id="UP001431783"/>
    </source>
</evidence>
<dbReference type="SUPFAM" id="SSF49879">
    <property type="entry name" value="SMAD/FHA domain"/>
    <property type="match status" value="1"/>
</dbReference>
<proteinExistence type="predicted"/>
<feature type="compositionally biased region" description="Basic and acidic residues" evidence="1">
    <location>
        <begin position="1702"/>
        <end position="1717"/>
    </location>
</feature>
<feature type="compositionally biased region" description="Polar residues" evidence="1">
    <location>
        <begin position="2162"/>
        <end position="2173"/>
    </location>
</feature>
<feature type="region of interest" description="Disordered" evidence="1">
    <location>
        <begin position="785"/>
        <end position="867"/>
    </location>
</feature>
<feature type="region of interest" description="Disordered" evidence="1">
    <location>
        <begin position="1421"/>
        <end position="1481"/>
    </location>
</feature>
<feature type="compositionally biased region" description="Acidic residues" evidence="1">
    <location>
        <begin position="534"/>
        <end position="546"/>
    </location>
</feature>
<dbReference type="GO" id="GO:0051983">
    <property type="term" value="P:regulation of chromosome segregation"/>
    <property type="evidence" value="ECO:0007669"/>
    <property type="project" value="TreeGrafter"/>
</dbReference>
<feature type="compositionally biased region" description="Polar residues" evidence="1">
    <location>
        <begin position="557"/>
        <end position="566"/>
    </location>
</feature>
<feature type="region of interest" description="Disordered" evidence="1">
    <location>
        <begin position="172"/>
        <end position="193"/>
    </location>
</feature>
<feature type="compositionally biased region" description="Basic and acidic residues" evidence="1">
    <location>
        <begin position="1784"/>
        <end position="1795"/>
    </location>
</feature>
<feature type="compositionally biased region" description="Basic and acidic residues" evidence="1">
    <location>
        <begin position="2215"/>
        <end position="2224"/>
    </location>
</feature>
<evidence type="ECO:0008006" key="4">
    <source>
        <dbReference type="Google" id="ProtNLM"/>
    </source>
</evidence>
<dbReference type="EMBL" id="JARQZJ010000123">
    <property type="protein sequence ID" value="KAK9889543.1"/>
    <property type="molecule type" value="Genomic_DNA"/>
</dbReference>
<accession>A0AAW1V7Z6</accession>
<feature type="region of interest" description="Disordered" evidence="1">
    <location>
        <begin position="1542"/>
        <end position="1564"/>
    </location>
</feature>
<gene>
    <name evidence="2" type="ORF">WA026_006898</name>
</gene>
<keyword evidence="3" id="KW-1185">Reference proteome</keyword>
<feature type="compositionally biased region" description="Polar residues" evidence="1">
    <location>
        <begin position="2200"/>
        <end position="2212"/>
    </location>
</feature>
<feature type="compositionally biased region" description="Basic residues" evidence="1">
    <location>
        <begin position="491"/>
        <end position="503"/>
    </location>
</feature>
<dbReference type="GO" id="GO:0005634">
    <property type="term" value="C:nucleus"/>
    <property type="evidence" value="ECO:0007669"/>
    <property type="project" value="TreeGrafter"/>
</dbReference>
<feature type="compositionally biased region" description="Basic and acidic residues" evidence="1">
    <location>
        <begin position="1472"/>
        <end position="1481"/>
    </location>
</feature>
<feature type="compositionally biased region" description="Low complexity" evidence="1">
    <location>
        <begin position="802"/>
        <end position="816"/>
    </location>
</feature>
<name>A0AAW1V7Z6_9CUCU</name>
<feature type="compositionally biased region" description="Polar residues" evidence="1">
    <location>
        <begin position="2044"/>
        <end position="2057"/>
    </location>
</feature>
<comment type="caution">
    <text evidence="2">The sequence shown here is derived from an EMBL/GenBank/DDBJ whole genome shotgun (WGS) entry which is preliminary data.</text>
</comment>
<evidence type="ECO:0000256" key="1">
    <source>
        <dbReference type="SAM" id="MobiDB-lite"/>
    </source>
</evidence>
<feature type="region of interest" description="Disordered" evidence="1">
    <location>
        <begin position="480"/>
        <end position="651"/>
    </location>
</feature>
<dbReference type="PANTHER" id="PTHR21603:SF18">
    <property type="entry name" value="ANTIGEN KI-67-LIKE PROTEIN"/>
    <property type="match status" value="1"/>
</dbReference>
<dbReference type="GO" id="GO:0005694">
    <property type="term" value="C:chromosome"/>
    <property type="evidence" value="ECO:0007669"/>
    <property type="project" value="TreeGrafter"/>
</dbReference>
<dbReference type="GO" id="GO:0007088">
    <property type="term" value="P:regulation of mitotic nuclear division"/>
    <property type="evidence" value="ECO:0007669"/>
    <property type="project" value="TreeGrafter"/>
</dbReference>
<dbReference type="PANTHER" id="PTHR21603">
    <property type="entry name" value="ANTIGEN KI-67-LIKE PROTEIN"/>
    <property type="match status" value="1"/>
</dbReference>
<feature type="compositionally biased region" description="Basic and acidic residues" evidence="1">
    <location>
        <begin position="1813"/>
        <end position="1836"/>
    </location>
</feature>
<feature type="compositionally biased region" description="Polar residues" evidence="1">
    <location>
        <begin position="513"/>
        <end position="530"/>
    </location>
</feature>
<feature type="compositionally biased region" description="Basic residues" evidence="1">
    <location>
        <begin position="1677"/>
        <end position="1687"/>
    </location>
</feature>
<organism evidence="2 3">
    <name type="scientific">Henosepilachna vigintioctopunctata</name>
    <dbReference type="NCBI Taxonomy" id="420089"/>
    <lineage>
        <taxon>Eukaryota</taxon>
        <taxon>Metazoa</taxon>
        <taxon>Ecdysozoa</taxon>
        <taxon>Arthropoda</taxon>
        <taxon>Hexapoda</taxon>
        <taxon>Insecta</taxon>
        <taxon>Pterygota</taxon>
        <taxon>Neoptera</taxon>
        <taxon>Endopterygota</taxon>
        <taxon>Coleoptera</taxon>
        <taxon>Polyphaga</taxon>
        <taxon>Cucujiformia</taxon>
        <taxon>Coccinelloidea</taxon>
        <taxon>Coccinellidae</taxon>
        <taxon>Epilachninae</taxon>
        <taxon>Epilachnini</taxon>
        <taxon>Henosepilachna</taxon>
    </lineage>
</organism>
<feature type="compositionally biased region" description="Basic and acidic residues" evidence="1">
    <location>
        <begin position="1855"/>
        <end position="1864"/>
    </location>
</feature>